<dbReference type="Proteomes" id="UP000676885">
    <property type="component" value="Chromosome"/>
</dbReference>
<protein>
    <recommendedName>
        <fullName evidence="1">DUF7455 domain-containing protein</fullName>
    </recommendedName>
</protein>
<accession>A0A975M790</accession>
<keyword evidence="3" id="KW-1185">Reference proteome</keyword>
<dbReference type="KEGG" id="ajg:KKR91_06780"/>
<evidence type="ECO:0000313" key="3">
    <source>
        <dbReference type="Proteomes" id="UP000676885"/>
    </source>
</evidence>
<feature type="domain" description="DUF7455" evidence="1">
    <location>
        <begin position="10"/>
        <end position="64"/>
    </location>
</feature>
<organism evidence="2 3">
    <name type="scientific">Arthrobacter jiangjiafuii</name>
    <dbReference type="NCBI Taxonomy" id="2817475"/>
    <lineage>
        <taxon>Bacteria</taxon>
        <taxon>Bacillati</taxon>
        <taxon>Actinomycetota</taxon>
        <taxon>Actinomycetes</taxon>
        <taxon>Micrococcales</taxon>
        <taxon>Micrococcaceae</taxon>
        <taxon>Arthrobacter</taxon>
    </lineage>
</organism>
<dbReference type="RefSeq" id="WP_210230939.1">
    <property type="nucleotide sequence ID" value="NZ_CP076022.1"/>
</dbReference>
<dbReference type="AlphaFoldDB" id="A0A975M790"/>
<gene>
    <name evidence="2" type="ORF">KKR91_06780</name>
</gene>
<proteinExistence type="predicted"/>
<evidence type="ECO:0000313" key="2">
    <source>
        <dbReference type="EMBL" id="QWC11263.1"/>
    </source>
</evidence>
<reference evidence="2 3" key="1">
    <citation type="submission" date="2021-05" db="EMBL/GenBank/DDBJ databases">
        <title>Novel species in genus Arthrobacter.</title>
        <authorList>
            <person name="Zhang G."/>
        </authorList>
    </citation>
    <scope>NUCLEOTIDE SEQUENCE [LARGE SCALE GENOMIC DNA]</scope>
    <source>
        <strain evidence="3">zg-ZUI227</strain>
    </source>
</reference>
<sequence length="74" mass="8026">MTAAVATRELNTLDRCDRCGAQAYVRAVLESSGGELLFCGHHARAVEANLRPLTSEWQDETSRLTVKAVPVPAD</sequence>
<dbReference type="Pfam" id="PF24254">
    <property type="entry name" value="DUF7455"/>
    <property type="match status" value="1"/>
</dbReference>
<dbReference type="InterPro" id="IPR055878">
    <property type="entry name" value="DUF7455"/>
</dbReference>
<dbReference type="EMBL" id="CP076022">
    <property type="protein sequence ID" value="QWC11263.1"/>
    <property type="molecule type" value="Genomic_DNA"/>
</dbReference>
<evidence type="ECO:0000259" key="1">
    <source>
        <dbReference type="Pfam" id="PF24254"/>
    </source>
</evidence>
<name>A0A975M790_9MICC</name>